<name>A0A381NQ27_9ZZZZ</name>
<dbReference type="Gene3D" id="1.10.10.60">
    <property type="entry name" value="Homeodomain-like"/>
    <property type="match status" value="1"/>
</dbReference>
<dbReference type="SMART" id="SM00382">
    <property type="entry name" value="AAA"/>
    <property type="match status" value="1"/>
</dbReference>
<dbReference type="PRINTS" id="PR01590">
    <property type="entry name" value="HTHFIS"/>
</dbReference>
<dbReference type="InterPro" id="IPR001789">
    <property type="entry name" value="Sig_transdc_resp-reg_receiver"/>
</dbReference>
<dbReference type="FunFam" id="3.40.50.300:FF:000006">
    <property type="entry name" value="DNA-binding transcriptional regulator NtrC"/>
    <property type="match status" value="1"/>
</dbReference>
<feature type="domain" description="Sigma-54 factor interaction" evidence="7">
    <location>
        <begin position="152"/>
        <end position="381"/>
    </location>
</feature>
<keyword evidence="5" id="KW-0238">DNA-binding</keyword>
<sequence>MSELSSILVVDDEPIMQEILGDFLREEGYSIDIAGSGEEGVELAQESSYDCAIVDLMMPGIDGIETMQKLREIDTSLPVIVVTAFASVESAVEAMKQGAFEYITKPFKNDEVLVVLQNAIRTRQLELEVPQLKEEVKTLRKALKDKYRFENIIGKNRYMQEVYGLIEQSAPSRSTILIQGESGTGKELVAKAIHANSARSEKPFQVVNSGSMPSDLLESNLFGHVKGAFTGAVASKKGLFEVADGGSIFFDEISNIGLEVQAKLLRVIQEKEFMRVGSVDTLKVDVRLIAATNDDLKKMIGEGRFREDLYYRINVISITLPPLRNKVDDIPLLVQHFLDRYSKENGREDLIISDDALGLLKGHAWPGNVRELENAIERAVVLAPRGGGITAELIREYIDPVTFDPSTPSITIPSQGLPLKSVVTDFQKQLIVDALRKTHWVQKEAAKLLDLKPTTLNEMIKRYGIREENLS</sequence>
<dbReference type="Pfam" id="PF25601">
    <property type="entry name" value="AAA_lid_14"/>
    <property type="match status" value="1"/>
</dbReference>
<evidence type="ECO:0000259" key="7">
    <source>
        <dbReference type="PROSITE" id="PS50045"/>
    </source>
</evidence>
<dbReference type="InterPro" id="IPR025662">
    <property type="entry name" value="Sigma_54_int_dom_ATP-bd_1"/>
</dbReference>
<accession>A0A381NQ27</accession>
<dbReference type="PROSITE" id="PS00676">
    <property type="entry name" value="SIGMA54_INTERACT_2"/>
    <property type="match status" value="1"/>
</dbReference>
<proteinExistence type="predicted"/>
<dbReference type="InterPro" id="IPR002197">
    <property type="entry name" value="HTH_Fis"/>
</dbReference>
<dbReference type="PANTHER" id="PTHR32071">
    <property type="entry name" value="TRANSCRIPTIONAL REGULATORY PROTEIN"/>
    <property type="match status" value="1"/>
</dbReference>
<keyword evidence="1" id="KW-0597">Phosphoprotein</keyword>
<dbReference type="GO" id="GO:0000160">
    <property type="term" value="P:phosphorelay signal transduction system"/>
    <property type="evidence" value="ECO:0007669"/>
    <property type="project" value="InterPro"/>
</dbReference>
<dbReference type="PROSITE" id="PS00675">
    <property type="entry name" value="SIGMA54_INTERACT_1"/>
    <property type="match status" value="1"/>
</dbReference>
<keyword evidence="4" id="KW-0805">Transcription regulation</keyword>
<dbReference type="Pfam" id="PF02954">
    <property type="entry name" value="HTH_8"/>
    <property type="match status" value="1"/>
</dbReference>
<dbReference type="InterPro" id="IPR009057">
    <property type="entry name" value="Homeodomain-like_sf"/>
</dbReference>
<keyword evidence="6" id="KW-0804">Transcription</keyword>
<dbReference type="InterPro" id="IPR027417">
    <property type="entry name" value="P-loop_NTPase"/>
</dbReference>
<keyword evidence="3" id="KW-0067">ATP-binding</keyword>
<dbReference type="PROSITE" id="PS50110">
    <property type="entry name" value="RESPONSE_REGULATORY"/>
    <property type="match status" value="1"/>
</dbReference>
<evidence type="ECO:0000313" key="9">
    <source>
        <dbReference type="EMBL" id="SUZ56640.1"/>
    </source>
</evidence>
<keyword evidence="2" id="KW-0547">Nucleotide-binding</keyword>
<evidence type="ECO:0000256" key="3">
    <source>
        <dbReference type="ARBA" id="ARBA00022840"/>
    </source>
</evidence>
<dbReference type="InterPro" id="IPR025943">
    <property type="entry name" value="Sigma_54_int_dom_ATP-bd_2"/>
</dbReference>
<evidence type="ECO:0000256" key="4">
    <source>
        <dbReference type="ARBA" id="ARBA00023015"/>
    </source>
</evidence>
<dbReference type="Pfam" id="PF00158">
    <property type="entry name" value="Sigma54_activat"/>
    <property type="match status" value="1"/>
</dbReference>
<dbReference type="InterPro" id="IPR058031">
    <property type="entry name" value="AAA_lid_NorR"/>
</dbReference>
<dbReference type="SUPFAM" id="SSF52540">
    <property type="entry name" value="P-loop containing nucleoside triphosphate hydrolases"/>
    <property type="match status" value="1"/>
</dbReference>
<protein>
    <recommendedName>
        <fullName evidence="10">Fis family transcriptional regulator</fullName>
    </recommendedName>
</protein>
<dbReference type="InterPro" id="IPR003593">
    <property type="entry name" value="AAA+_ATPase"/>
</dbReference>
<dbReference type="SUPFAM" id="SSF46689">
    <property type="entry name" value="Homeodomain-like"/>
    <property type="match status" value="1"/>
</dbReference>
<dbReference type="GO" id="GO:0006355">
    <property type="term" value="P:regulation of DNA-templated transcription"/>
    <property type="evidence" value="ECO:0007669"/>
    <property type="project" value="InterPro"/>
</dbReference>
<dbReference type="Gene3D" id="3.40.50.300">
    <property type="entry name" value="P-loop containing nucleotide triphosphate hydrolases"/>
    <property type="match status" value="1"/>
</dbReference>
<dbReference type="InterPro" id="IPR002078">
    <property type="entry name" value="Sigma_54_int"/>
</dbReference>
<dbReference type="PROSITE" id="PS50045">
    <property type="entry name" value="SIGMA54_INTERACT_4"/>
    <property type="match status" value="1"/>
</dbReference>
<feature type="domain" description="Response regulatory" evidence="8">
    <location>
        <begin position="6"/>
        <end position="120"/>
    </location>
</feature>
<dbReference type="Gene3D" id="3.40.50.2300">
    <property type="match status" value="1"/>
</dbReference>
<dbReference type="PROSITE" id="PS00688">
    <property type="entry name" value="SIGMA54_INTERACT_3"/>
    <property type="match status" value="1"/>
</dbReference>
<reference evidence="9" key="1">
    <citation type="submission" date="2018-05" db="EMBL/GenBank/DDBJ databases">
        <authorList>
            <person name="Lanie J.A."/>
            <person name="Ng W.-L."/>
            <person name="Kazmierczak K.M."/>
            <person name="Andrzejewski T.M."/>
            <person name="Davidsen T.M."/>
            <person name="Wayne K.J."/>
            <person name="Tettelin H."/>
            <person name="Glass J.I."/>
            <person name="Rusch D."/>
            <person name="Podicherti R."/>
            <person name="Tsui H.-C.T."/>
            <person name="Winkler M.E."/>
        </authorList>
    </citation>
    <scope>NUCLEOTIDE SEQUENCE</scope>
</reference>
<evidence type="ECO:0000256" key="1">
    <source>
        <dbReference type="ARBA" id="ARBA00022553"/>
    </source>
</evidence>
<organism evidence="9">
    <name type="scientific">marine metagenome</name>
    <dbReference type="NCBI Taxonomy" id="408172"/>
    <lineage>
        <taxon>unclassified sequences</taxon>
        <taxon>metagenomes</taxon>
        <taxon>ecological metagenomes</taxon>
    </lineage>
</organism>
<dbReference type="SMART" id="SM00448">
    <property type="entry name" value="REC"/>
    <property type="match status" value="1"/>
</dbReference>
<evidence type="ECO:0000259" key="8">
    <source>
        <dbReference type="PROSITE" id="PS50110"/>
    </source>
</evidence>
<evidence type="ECO:0000256" key="6">
    <source>
        <dbReference type="ARBA" id="ARBA00023163"/>
    </source>
</evidence>
<evidence type="ECO:0008006" key="10">
    <source>
        <dbReference type="Google" id="ProtNLM"/>
    </source>
</evidence>
<dbReference type="InterPro" id="IPR025944">
    <property type="entry name" value="Sigma_54_int_dom_CS"/>
</dbReference>
<dbReference type="Pfam" id="PF00072">
    <property type="entry name" value="Response_reg"/>
    <property type="match status" value="1"/>
</dbReference>
<dbReference type="Gene3D" id="1.10.8.60">
    <property type="match status" value="1"/>
</dbReference>
<dbReference type="GO" id="GO:0005524">
    <property type="term" value="F:ATP binding"/>
    <property type="evidence" value="ECO:0007669"/>
    <property type="project" value="UniProtKB-KW"/>
</dbReference>
<evidence type="ECO:0000256" key="2">
    <source>
        <dbReference type="ARBA" id="ARBA00022741"/>
    </source>
</evidence>
<gene>
    <name evidence="9" type="ORF">METZ01_LOCUS9494</name>
</gene>
<dbReference type="CDD" id="cd00009">
    <property type="entry name" value="AAA"/>
    <property type="match status" value="1"/>
</dbReference>
<dbReference type="EMBL" id="UINC01000514">
    <property type="protein sequence ID" value="SUZ56640.1"/>
    <property type="molecule type" value="Genomic_DNA"/>
</dbReference>
<dbReference type="GO" id="GO:0043565">
    <property type="term" value="F:sequence-specific DNA binding"/>
    <property type="evidence" value="ECO:0007669"/>
    <property type="project" value="InterPro"/>
</dbReference>
<dbReference type="FunFam" id="3.40.50.2300:FF:000018">
    <property type="entry name" value="DNA-binding transcriptional regulator NtrC"/>
    <property type="match status" value="1"/>
</dbReference>
<dbReference type="AlphaFoldDB" id="A0A381NQ27"/>
<dbReference type="SUPFAM" id="SSF52172">
    <property type="entry name" value="CheY-like"/>
    <property type="match status" value="1"/>
</dbReference>
<dbReference type="InterPro" id="IPR011006">
    <property type="entry name" value="CheY-like_superfamily"/>
</dbReference>
<evidence type="ECO:0000256" key="5">
    <source>
        <dbReference type="ARBA" id="ARBA00023125"/>
    </source>
</evidence>